<reference evidence="1" key="1">
    <citation type="submission" date="2014-11" db="EMBL/GenBank/DDBJ databases">
        <authorList>
            <person name="Amaro Gonzalez C."/>
        </authorList>
    </citation>
    <scope>NUCLEOTIDE SEQUENCE</scope>
</reference>
<dbReference type="AlphaFoldDB" id="A0A0E9XSE5"/>
<sequence length="32" mass="3977">MKDLQDWRNTEDNSLWSFYILHFGRLQTADLY</sequence>
<proteinExistence type="predicted"/>
<name>A0A0E9XSE5_ANGAN</name>
<evidence type="ECO:0000313" key="1">
    <source>
        <dbReference type="EMBL" id="JAI05570.1"/>
    </source>
</evidence>
<accession>A0A0E9XSE5</accession>
<dbReference type="EMBL" id="GBXM01003008">
    <property type="protein sequence ID" value="JAI05570.1"/>
    <property type="molecule type" value="Transcribed_RNA"/>
</dbReference>
<reference evidence="1" key="2">
    <citation type="journal article" date="2015" name="Fish Shellfish Immunol.">
        <title>Early steps in the European eel (Anguilla anguilla)-Vibrio vulnificus interaction in the gills: Role of the RtxA13 toxin.</title>
        <authorList>
            <person name="Callol A."/>
            <person name="Pajuelo D."/>
            <person name="Ebbesson L."/>
            <person name="Teles M."/>
            <person name="MacKenzie S."/>
            <person name="Amaro C."/>
        </authorList>
    </citation>
    <scope>NUCLEOTIDE SEQUENCE</scope>
</reference>
<organism evidence="1">
    <name type="scientific">Anguilla anguilla</name>
    <name type="common">European freshwater eel</name>
    <name type="synonym">Muraena anguilla</name>
    <dbReference type="NCBI Taxonomy" id="7936"/>
    <lineage>
        <taxon>Eukaryota</taxon>
        <taxon>Metazoa</taxon>
        <taxon>Chordata</taxon>
        <taxon>Craniata</taxon>
        <taxon>Vertebrata</taxon>
        <taxon>Euteleostomi</taxon>
        <taxon>Actinopterygii</taxon>
        <taxon>Neopterygii</taxon>
        <taxon>Teleostei</taxon>
        <taxon>Anguilliformes</taxon>
        <taxon>Anguillidae</taxon>
        <taxon>Anguilla</taxon>
    </lineage>
</organism>
<protein>
    <submittedName>
        <fullName evidence="1">Uncharacterized protein</fullName>
    </submittedName>
</protein>